<proteinExistence type="predicted"/>
<feature type="compositionally biased region" description="Basic and acidic residues" evidence="3">
    <location>
        <begin position="21"/>
        <end position="40"/>
    </location>
</feature>
<dbReference type="GO" id="GO:0003723">
    <property type="term" value="F:RNA binding"/>
    <property type="evidence" value="ECO:0007669"/>
    <property type="project" value="UniProtKB-UniRule"/>
</dbReference>
<reference evidence="5 6" key="2">
    <citation type="journal article" date="2017" name="Nature">
        <title>The Apostasia genome and the evolution of orchids.</title>
        <authorList>
            <person name="Zhang G.Q."/>
            <person name="Liu K.W."/>
            <person name="Li Z."/>
            <person name="Lohaus R."/>
            <person name="Hsiao Y.Y."/>
            <person name="Niu S.C."/>
            <person name="Wang J.Y."/>
            <person name="Lin Y.C."/>
            <person name="Xu Q."/>
            <person name="Chen L.J."/>
            <person name="Yoshida K."/>
            <person name="Fujiwara S."/>
            <person name="Wang Z.W."/>
            <person name="Zhang Y.Q."/>
            <person name="Mitsuda N."/>
            <person name="Wang M."/>
            <person name="Liu G.H."/>
            <person name="Pecoraro L."/>
            <person name="Huang H.X."/>
            <person name="Xiao X.J."/>
            <person name="Lin M."/>
            <person name="Wu X.Y."/>
            <person name="Wu W.L."/>
            <person name="Chen Y.Y."/>
            <person name="Chang S.B."/>
            <person name="Sakamoto S."/>
            <person name="Ohme-Takagi M."/>
            <person name="Yagi M."/>
            <person name="Zeng S.J."/>
            <person name="Shen C.Y."/>
            <person name="Yeh C.M."/>
            <person name="Luo Y.B."/>
            <person name="Tsai W.C."/>
            <person name="Van de Peer Y."/>
            <person name="Liu Z.J."/>
        </authorList>
    </citation>
    <scope>NUCLEOTIDE SEQUENCE [LARGE SCALE GENOMIC DNA]</scope>
    <source>
        <tissue evidence="5">The whole plant</tissue>
    </source>
</reference>
<name>A0A2I0VQH4_9ASPA</name>
<reference evidence="5 6" key="1">
    <citation type="journal article" date="2016" name="Sci. Rep.">
        <title>The Dendrobium catenatum Lindl. genome sequence provides insights into polysaccharide synthase, floral development and adaptive evolution.</title>
        <authorList>
            <person name="Zhang G.Q."/>
            <person name="Xu Q."/>
            <person name="Bian C."/>
            <person name="Tsai W.C."/>
            <person name="Yeh C.M."/>
            <person name="Liu K.W."/>
            <person name="Yoshida K."/>
            <person name="Zhang L.S."/>
            <person name="Chang S.B."/>
            <person name="Chen F."/>
            <person name="Shi Y."/>
            <person name="Su Y.Y."/>
            <person name="Zhang Y.Q."/>
            <person name="Chen L.J."/>
            <person name="Yin Y."/>
            <person name="Lin M."/>
            <person name="Huang H."/>
            <person name="Deng H."/>
            <person name="Wang Z.W."/>
            <person name="Zhu S.L."/>
            <person name="Zhao X."/>
            <person name="Deng C."/>
            <person name="Niu S.C."/>
            <person name="Huang J."/>
            <person name="Wang M."/>
            <person name="Liu G.H."/>
            <person name="Yang H.J."/>
            <person name="Xiao X.J."/>
            <person name="Hsiao Y.Y."/>
            <person name="Wu W.L."/>
            <person name="Chen Y.Y."/>
            <person name="Mitsuda N."/>
            <person name="Ohme-Takagi M."/>
            <person name="Luo Y.B."/>
            <person name="Van de Peer Y."/>
            <person name="Liu Z.J."/>
        </authorList>
    </citation>
    <scope>NUCLEOTIDE SEQUENCE [LARGE SCALE GENOMIC DNA]</scope>
    <source>
        <tissue evidence="5">The whole plant</tissue>
    </source>
</reference>
<evidence type="ECO:0000256" key="3">
    <source>
        <dbReference type="SAM" id="MobiDB-lite"/>
    </source>
</evidence>
<evidence type="ECO:0000313" key="6">
    <source>
        <dbReference type="Proteomes" id="UP000233837"/>
    </source>
</evidence>
<dbReference type="Gene3D" id="3.30.1370.10">
    <property type="entry name" value="K Homology domain, type 1"/>
    <property type="match status" value="2"/>
</dbReference>
<dbReference type="STRING" id="906689.A0A2I0VQH4"/>
<evidence type="ECO:0000256" key="1">
    <source>
        <dbReference type="ARBA" id="ARBA00022737"/>
    </source>
</evidence>
<sequence>MDDERQVAYGNYKPGGSKKRSNSELDNGRHKRHNTNDGHNAKTIDTLYRILCPVKKIGSVLGKGGDIVNALRKETHAKIRVVDAIPGADERAIIIFSYVQQEVDKNNKSENTVSDDPFGGGNLDMKPHCPAQDALLKIHDRIAADEYMRGGVVHENTEPNDDVIACILVPQIQIGCLLGKGGNVIKKLQLDTSAHIRILPSKDLPPCALRSDELVQISGKPINVRRALFEISTLLHHHPRKDNPPLEDIISASTQHLYPSGSEIPPPLPHGSPMLSRHTPPTSWFDGYRNESSSHGPSSFNLGAVRNGVLEDFSIKILCATEKIGSVIGKSGSNVKQLEKQTGARIHVEDTDSDAKERVIIVSSKEGPANPISPTIEAVLQLQRKTSEVAEKGTITTRLLVPASKIGCILGKGGDVITEMRRRTHADIHVFSKSDKPKYAANDEELVQISGNESVAAIALSEIASRLRAKSLTGGTVPIDLLAPGPGRGFAPSESFSKRARQPSAAFGSADPDIYDFPMGYDYPKGSDYSKSYDHRKGYDYPKSFDHPKDYNYLMSYDYPKGYEYPKGSDYAESYDHPKDAGRQFNSHGYPGPLHPTGYSDMRSAMEVKTPRSSVRGMGGNNASNVHQVPATASWRYKNHPRQ</sequence>
<dbReference type="InterPro" id="IPR036612">
    <property type="entry name" value="KH_dom_type_1_sf"/>
</dbReference>
<feature type="domain" description="K Homology" evidence="4">
    <location>
        <begin position="393"/>
        <end position="468"/>
    </location>
</feature>
<organism evidence="5 6">
    <name type="scientific">Dendrobium catenatum</name>
    <dbReference type="NCBI Taxonomy" id="906689"/>
    <lineage>
        <taxon>Eukaryota</taxon>
        <taxon>Viridiplantae</taxon>
        <taxon>Streptophyta</taxon>
        <taxon>Embryophyta</taxon>
        <taxon>Tracheophyta</taxon>
        <taxon>Spermatophyta</taxon>
        <taxon>Magnoliopsida</taxon>
        <taxon>Liliopsida</taxon>
        <taxon>Asparagales</taxon>
        <taxon>Orchidaceae</taxon>
        <taxon>Epidendroideae</taxon>
        <taxon>Malaxideae</taxon>
        <taxon>Dendrobiinae</taxon>
        <taxon>Dendrobium</taxon>
    </lineage>
</organism>
<evidence type="ECO:0000259" key="4">
    <source>
        <dbReference type="SMART" id="SM00322"/>
    </source>
</evidence>
<dbReference type="PANTHER" id="PTHR10288">
    <property type="entry name" value="KH DOMAIN CONTAINING RNA BINDING PROTEIN"/>
    <property type="match status" value="1"/>
</dbReference>
<evidence type="ECO:0000256" key="2">
    <source>
        <dbReference type="PROSITE-ProRule" id="PRU00117"/>
    </source>
</evidence>
<keyword evidence="2" id="KW-0694">RNA-binding</keyword>
<dbReference type="Gene3D" id="3.30.310.210">
    <property type="match status" value="1"/>
</dbReference>
<feature type="domain" description="K Homology" evidence="4">
    <location>
        <begin position="44"/>
        <end position="104"/>
    </location>
</feature>
<dbReference type="PROSITE" id="PS50084">
    <property type="entry name" value="KH_TYPE_1"/>
    <property type="match status" value="4"/>
</dbReference>
<accession>A0A2I0VQH4</accession>
<evidence type="ECO:0000313" key="5">
    <source>
        <dbReference type="EMBL" id="PKU65655.1"/>
    </source>
</evidence>
<protein>
    <submittedName>
        <fullName evidence="5">KH domain-containing protein</fullName>
    </submittedName>
</protein>
<dbReference type="CDD" id="cd22460">
    <property type="entry name" value="KH-I_PEPPER_rpt2_like"/>
    <property type="match status" value="1"/>
</dbReference>
<feature type="region of interest" description="Disordered" evidence="3">
    <location>
        <begin position="1"/>
        <end position="40"/>
    </location>
</feature>
<dbReference type="SMART" id="SM00322">
    <property type="entry name" value="KH"/>
    <property type="match status" value="4"/>
</dbReference>
<feature type="domain" description="K Homology" evidence="4">
    <location>
        <begin position="311"/>
        <end position="384"/>
    </location>
</feature>
<dbReference type="Pfam" id="PF00013">
    <property type="entry name" value="KH_1"/>
    <property type="match status" value="4"/>
</dbReference>
<dbReference type="OrthoDB" id="442947at2759"/>
<dbReference type="Proteomes" id="UP000233837">
    <property type="component" value="Unassembled WGS sequence"/>
</dbReference>
<dbReference type="SUPFAM" id="SSF54791">
    <property type="entry name" value="Eukaryotic type KH-domain (KH-domain type I)"/>
    <property type="match status" value="4"/>
</dbReference>
<feature type="domain" description="K Homology" evidence="4">
    <location>
        <begin position="161"/>
        <end position="236"/>
    </location>
</feature>
<dbReference type="InterPro" id="IPR004087">
    <property type="entry name" value="KH_dom"/>
</dbReference>
<keyword evidence="6" id="KW-1185">Reference proteome</keyword>
<gene>
    <name evidence="5" type="ORF">MA16_Dca009692</name>
</gene>
<dbReference type="CDD" id="cd22459">
    <property type="entry name" value="KH-I_PEPPER_rpt1_like"/>
    <property type="match status" value="2"/>
</dbReference>
<feature type="region of interest" description="Disordered" evidence="3">
    <location>
        <begin position="606"/>
        <end position="643"/>
    </location>
</feature>
<dbReference type="AlphaFoldDB" id="A0A2I0VQH4"/>
<dbReference type="InterPro" id="IPR004088">
    <property type="entry name" value="KH_dom_type_1"/>
</dbReference>
<keyword evidence="1" id="KW-0677">Repeat</keyword>
<dbReference type="EMBL" id="KZ503318">
    <property type="protein sequence ID" value="PKU65655.1"/>
    <property type="molecule type" value="Genomic_DNA"/>
</dbReference>